<evidence type="ECO:0000313" key="5">
    <source>
        <dbReference type="EMBL" id="KAG8039122.1"/>
    </source>
</evidence>
<dbReference type="Pfam" id="PF00079">
    <property type="entry name" value="Serpin"/>
    <property type="match status" value="1"/>
</dbReference>
<dbReference type="InterPro" id="IPR000215">
    <property type="entry name" value="Serpin_fam"/>
</dbReference>
<evidence type="ECO:0000313" key="6">
    <source>
        <dbReference type="Proteomes" id="UP000729913"/>
    </source>
</evidence>
<dbReference type="OrthoDB" id="671595at2759"/>
<accession>A0A8J5US94</accession>
<dbReference type="InterPro" id="IPR023796">
    <property type="entry name" value="Serpin_dom"/>
</dbReference>
<dbReference type="EMBL" id="JAAOIC020000039">
    <property type="protein sequence ID" value="KAG8039122.1"/>
    <property type="molecule type" value="Genomic_DNA"/>
</dbReference>
<dbReference type="PANTHER" id="PTHR11461:SF211">
    <property type="entry name" value="GH10112P-RELATED"/>
    <property type="match status" value="1"/>
</dbReference>
<dbReference type="SMART" id="SM00093">
    <property type="entry name" value="SERPIN"/>
    <property type="match status" value="1"/>
</dbReference>
<proteinExistence type="inferred from homology"/>
<reference evidence="5" key="2">
    <citation type="submission" date="2021-04" db="EMBL/GenBank/DDBJ databases">
        <title>Genome-wide patterns of bracovirus chromosomal integration into multiple host tissues during parasitism.</title>
        <authorList>
            <person name="Chebbi M.A.C."/>
        </authorList>
    </citation>
    <scope>NUCLEOTIDE SEQUENCE</scope>
    <source>
        <tissue evidence="5">Whole body</tissue>
    </source>
</reference>
<comment type="similarity">
    <text evidence="1 2">Belongs to the serpin family.</text>
</comment>
<gene>
    <name evidence="5" type="ORF">G9C98_003429</name>
</gene>
<reference evidence="5" key="1">
    <citation type="submission" date="2020-03" db="EMBL/GenBank/DDBJ databases">
        <authorList>
            <person name="Chebbi M.A."/>
            <person name="Drezen J.M."/>
        </authorList>
    </citation>
    <scope>NUCLEOTIDE SEQUENCE</scope>
    <source>
        <tissue evidence="5">Whole body</tissue>
    </source>
</reference>
<evidence type="ECO:0000256" key="1">
    <source>
        <dbReference type="ARBA" id="ARBA00009500"/>
    </source>
</evidence>
<dbReference type="PANTHER" id="PTHR11461">
    <property type="entry name" value="SERINE PROTEASE INHIBITOR, SERPIN"/>
    <property type="match status" value="1"/>
</dbReference>
<dbReference type="PROSITE" id="PS51257">
    <property type="entry name" value="PROKAR_LIPOPROTEIN"/>
    <property type="match status" value="1"/>
</dbReference>
<feature type="domain" description="Serpin" evidence="4">
    <location>
        <begin position="41"/>
        <end position="400"/>
    </location>
</feature>
<dbReference type="GO" id="GO:0005615">
    <property type="term" value="C:extracellular space"/>
    <property type="evidence" value="ECO:0007669"/>
    <property type="project" value="InterPro"/>
</dbReference>
<organism evidence="5 6">
    <name type="scientific">Cotesia typhae</name>
    <dbReference type="NCBI Taxonomy" id="2053667"/>
    <lineage>
        <taxon>Eukaryota</taxon>
        <taxon>Metazoa</taxon>
        <taxon>Ecdysozoa</taxon>
        <taxon>Arthropoda</taxon>
        <taxon>Hexapoda</taxon>
        <taxon>Insecta</taxon>
        <taxon>Pterygota</taxon>
        <taxon>Neoptera</taxon>
        <taxon>Endopterygota</taxon>
        <taxon>Hymenoptera</taxon>
        <taxon>Apocrita</taxon>
        <taxon>Ichneumonoidea</taxon>
        <taxon>Braconidae</taxon>
        <taxon>Microgastrinae</taxon>
        <taxon>Cotesia</taxon>
    </lineage>
</organism>
<feature type="chain" id="PRO_5035148075" description="Serpin domain-containing protein" evidence="3">
    <location>
        <begin position="19"/>
        <end position="402"/>
    </location>
</feature>
<comment type="caution">
    <text evidence="5">The sequence shown here is derived from an EMBL/GenBank/DDBJ whole genome shotgun (WGS) entry which is preliminary data.</text>
</comment>
<sequence>MNFKIWFIFGAILACTSAKAVSRRKKNGLYQTTKGMNQFAVELYKKTAKLHKDNLISSPLSTGIALSMVAYGARGATEYEMKSNLHLPVDDKLGQKGFLSLITTLHKIKKVNFKLVQGLFIDYHLKVKGEFSNMTKNVFKSPTRRLKFEDPENTAQFINDWCKGRTRNLIKDIVQPEDIKEGFSVLVSGVYFKGSWKSPFKTEHTSLQPFFVNSEAYKYVPMMYQKSRLRYGFLAEGEAVYAELPYDTRGSRHSLIMFVILPIKEDGLEKIEQTLGYIDYRKLHLEGHEDNIELYMSKFKIESTIDFQPILDKMGMRRMFRDRADFSGITKKPMKITKAVQKAIIEVDEAGSETTASTGLARKITSGINSSRIVLNRPFIVKIVHIPTNTILFQGHVVDPSK</sequence>
<evidence type="ECO:0000256" key="2">
    <source>
        <dbReference type="RuleBase" id="RU000411"/>
    </source>
</evidence>
<dbReference type="CDD" id="cd19601">
    <property type="entry name" value="serpin42Da-like"/>
    <property type="match status" value="1"/>
</dbReference>
<name>A0A8J5US94_9HYME</name>
<evidence type="ECO:0000256" key="3">
    <source>
        <dbReference type="SAM" id="SignalP"/>
    </source>
</evidence>
<dbReference type="Proteomes" id="UP000729913">
    <property type="component" value="Unassembled WGS sequence"/>
</dbReference>
<keyword evidence="3" id="KW-0732">Signal</keyword>
<keyword evidence="6" id="KW-1185">Reference proteome</keyword>
<dbReference type="InterPro" id="IPR023795">
    <property type="entry name" value="Serpin_CS"/>
</dbReference>
<dbReference type="AlphaFoldDB" id="A0A8J5US94"/>
<dbReference type="PROSITE" id="PS00284">
    <property type="entry name" value="SERPIN"/>
    <property type="match status" value="1"/>
</dbReference>
<feature type="signal peptide" evidence="3">
    <location>
        <begin position="1"/>
        <end position="18"/>
    </location>
</feature>
<evidence type="ECO:0000259" key="4">
    <source>
        <dbReference type="SMART" id="SM00093"/>
    </source>
</evidence>
<protein>
    <recommendedName>
        <fullName evidence="4">Serpin domain-containing protein</fullName>
    </recommendedName>
</protein>
<dbReference type="GO" id="GO:0004867">
    <property type="term" value="F:serine-type endopeptidase inhibitor activity"/>
    <property type="evidence" value="ECO:0007669"/>
    <property type="project" value="InterPro"/>
</dbReference>